<proteinExistence type="predicted"/>
<dbReference type="SUPFAM" id="SSF51182">
    <property type="entry name" value="RmlC-like cupins"/>
    <property type="match status" value="1"/>
</dbReference>
<sequence>MTNMKLKSLDTPDELRKLPKTKIEVVNFEEVTVMRVTFQPGWKWSECLKPTVGTKSCEASHVNYIISGRIVVAMDNGEQKEMGPGDVAIIPPGHDAWVIGNEPCTAIDFSAGKMYGKA</sequence>
<evidence type="ECO:0000313" key="3">
    <source>
        <dbReference type="Proteomes" id="UP000054695"/>
    </source>
</evidence>
<accession>A0A0W0R6J8</accession>
<evidence type="ECO:0000259" key="1">
    <source>
        <dbReference type="Pfam" id="PF07883"/>
    </source>
</evidence>
<dbReference type="CDD" id="cd06990">
    <property type="entry name" value="cupin_DUF861"/>
    <property type="match status" value="1"/>
</dbReference>
<dbReference type="STRING" id="447.Lboz_3586"/>
<dbReference type="InterPro" id="IPR011051">
    <property type="entry name" value="RmlC_Cupin_sf"/>
</dbReference>
<dbReference type="Gene3D" id="2.60.120.10">
    <property type="entry name" value="Jelly Rolls"/>
    <property type="match status" value="1"/>
</dbReference>
<feature type="domain" description="Cupin type-2" evidence="1">
    <location>
        <begin position="59"/>
        <end position="108"/>
    </location>
</feature>
<dbReference type="Proteomes" id="UP000054695">
    <property type="component" value="Unassembled WGS sequence"/>
</dbReference>
<dbReference type="AlphaFoldDB" id="A0A0W0R6J8"/>
<keyword evidence="3" id="KW-1185">Reference proteome</keyword>
<dbReference type="RefSeq" id="WP_058461072.1">
    <property type="nucleotide sequence ID" value="NZ_CAAAIY010000020.1"/>
</dbReference>
<dbReference type="OrthoDB" id="161242at2"/>
<dbReference type="Pfam" id="PF07883">
    <property type="entry name" value="Cupin_2"/>
    <property type="match status" value="1"/>
</dbReference>
<protein>
    <submittedName>
        <fullName evidence="2">Cupin domain protein</fullName>
    </submittedName>
</protein>
<dbReference type="PATRIC" id="fig|447.4.peg.3844"/>
<gene>
    <name evidence="2" type="ORF">Lboz_3586</name>
</gene>
<reference evidence="2 3" key="1">
    <citation type="submission" date="2015-11" db="EMBL/GenBank/DDBJ databases">
        <title>Genomic analysis of 38 Legionella species identifies large and diverse effector repertoires.</title>
        <authorList>
            <person name="Burstein D."/>
            <person name="Amaro F."/>
            <person name="Zusman T."/>
            <person name="Lifshitz Z."/>
            <person name="Cohen O."/>
            <person name="Gilbert J.A."/>
            <person name="Pupko T."/>
            <person name="Shuman H.A."/>
            <person name="Segal G."/>
        </authorList>
    </citation>
    <scope>NUCLEOTIDE SEQUENCE [LARGE SCALE GENOMIC DNA]</scope>
    <source>
        <strain evidence="2 3">WIGA</strain>
    </source>
</reference>
<comment type="caution">
    <text evidence="2">The sequence shown here is derived from an EMBL/GenBank/DDBJ whole genome shotgun (WGS) entry which is preliminary data.</text>
</comment>
<dbReference type="InterPro" id="IPR013096">
    <property type="entry name" value="Cupin_2"/>
</dbReference>
<organism evidence="2 3">
    <name type="scientific">Legionella bozemanae</name>
    <name type="common">Fluoribacter bozemanae</name>
    <dbReference type="NCBI Taxonomy" id="447"/>
    <lineage>
        <taxon>Bacteria</taxon>
        <taxon>Pseudomonadati</taxon>
        <taxon>Pseudomonadota</taxon>
        <taxon>Gammaproteobacteria</taxon>
        <taxon>Legionellales</taxon>
        <taxon>Legionellaceae</taxon>
        <taxon>Legionella</taxon>
    </lineage>
</organism>
<dbReference type="InterPro" id="IPR014710">
    <property type="entry name" value="RmlC-like_jellyroll"/>
</dbReference>
<name>A0A0W0R6J8_LEGBO</name>
<dbReference type="EMBL" id="LNXU01000060">
    <property type="protein sequence ID" value="KTC66691.1"/>
    <property type="molecule type" value="Genomic_DNA"/>
</dbReference>
<evidence type="ECO:0000313" key="2">
    <source>
        <dbReference type="EMBL" id="KTC66691.1"/>
    </source>
</evidence>